<dbReference type="NCBIfam" id="TIGR00125">
    <property type="entry name" value="cyt_tran_rel"/>
    <property type="match status" value="1"/>
</dbReference>
<keyword evidence="5 11" id="KW-0808">Transferase</keyword>
<sequence>MLRESIGILGGTFDPVHNGHLRFAVEIRDELSLSKVRLIPLGKPPHRMSPRTEDKVRLRMLEAAVQNEPGLIVDDQELRRDGVSYTVDTLDALRQRFPHSALCLILGTDAFCQLNTWSRWHRILTLAHIIVAQRPGTRLPGEGELAHLLASRQSHDSACLRHEPVGRILVHPVPQLDISATRIRALIARGASIRYLVPDAVLEIITHEQLYV</sequence>
<evidence type="ECO:0000256" key="7">
    <source>
        <dbReference type="ARBA" id="ARBA00022741"/>
    </source>
</evidence>
<name>A0A450UBC6_9GAMM</name>
<feature type="domain" description="Cytidyltransferase-like" evidence="12">
    <location>
        <begin position="8"/>
        <end position="185"/>
    </location>
</feature>
<evidence type="ECO:0000256" key="1">
    <source>
        <dbReference type="ARBA" id="ARBA00002324"/>
    </source>
</evidence>
<dbReference type="Gene3D" id="3.40.50.620">
    <property type="entry name" value="HUPs"/>
    <property type="match status" value="1"/>
</dbReference>
<evidence type="ECO:0000256" key="5">
    <source>
        <dbReference type="ARBA" id="ARBA00022679"/>
    </source>
</evidence>
<dbReference type="SUPFAM" id="SSF52374">
    <property type="entry name" value="Nucleotidylyl transferase"/>
    <property type="match status" value="1"/>
</dbReference>
<keyword evidence="4 11" id="KW-0662">Pyridine nucleotide biosynthesis</keyword>
<evidence type="ECO:0000256" key="4">
    <source>
        <dbReference type="ARBA" id="ARBA00022642"/>
    </source>
</evidence>
<dbReference type="EMBL" id="CAADFF010000015">
    <property type="protein sequence ID" value="VFJ89417.1"/>
    <property type="molecule type" value="Genomic_DNA"/>
</dbReference>
<reference evidence="14" key="1">
    <citation type="submission" date="2019-02" db="EMBL/GenBank/DDBJ databases">
        <authorList>
            <person name="Gruber-Vodicka R. H."/>
            <person name="Seah K. B. B."/>
        </authorList>
    </citation>
    <scope>NUCLEOTIDE SEQUENCE</scope>
    <source>
        <strain evidence="13">BECK_M6</strain>
        <strain evidence="14">BECK_M7</strain>
    </source>
</reference>
<dbReference type="CDD" id="cd02165">
    <property type="entry name" value="NMNAT"/>
    <property type="match status" value="1"/>
</dbReference>
<dbReference type="EC" id="2.7.7.18" evidence="11"/>
<dbReference type="NCBIfam" id="NF000840">
    <property type="entry name" value="PRK00071.1-3"/>
    <property type="match status" value="1"/>
</dbReference>
<proteinExistence type="inferred from homology"/>
<keyword evidence="9 11" id="KW-0520">NAD</keyword>
<comment type="pathway">
    <text evidence="2 11">Cofactor biosynthesis; NAD(+) biosynthesis; deamido-NAD(+) from nicotinate D-ribonucleotide: step 1/1.</text>
</comment>
<evidence type="ECO:0000256" key="9">
    <source>
        <dbReference type="ARBA" id="ARBA00023027"/>
    </source>
</evidence>
<dbReference type="NCBIfam" id="TIGR00482">
    <property type="entry name" value="nicotinate (nicotinamide) nucleotide adenylyltransferase"/>
    <property type="match status" value="1"/>
</dbReference>
<dbReference type="InterPro" id="IPR004821">
    <property type="entry name" value="Cyt_trans-like"/>
</dbReference>
<dbReference type="InterPro" id="IPR005248">
    <property type="entry name" value="NadD/NMNAT"/>
</dbReference>
<dbReference type="GO" id="GO:0004515">
    <property type="term" value="F:nicotinate-nucleotide adenylyltransferase activity"/>
    <property type="evidence" value="ECO:0007669"/>
    <property type="project" value="UniProtKB-UniRule"/>
</dbReference>
<comment type="function">
    <text evidence="1 11">Catalyzes the reversible adenylation of nicotinate mononucleotide (NaMN) to nicotinic acid adenine dinucleotide (NaAD).</text>
</comment>
<organism evidence="14">
    <name type="scientific">Candidatus Kentrum sp. LFY</name>
    <dbReference type="NCBI Taxonomy" id="2126342"/>
    <lineage>
        <taxon>Bacteria</taxon>
        <taxon>Pseudomonadati</taxon>
        <taxon>Pseudomonadota</taxon>
        <taxon>Gammaproteobacteria</taxon>
        <taxon>Candidatus Kentrum</taxon>
    </lineage>
</organism>
<evidence type="ECO:0000256" key="8">
    <source>
        <dbReference type="ARBA" id="ARBA00022840"/>
    </source>
</evidence>
<evidence type="ECO:0000259" key="12">
    <source>
        <dbReference type="Pfam" id="PF01467"/>
    </source>
</evidence>
<accession>A0A450UBC6</accession>
<dbReference type="AlphaFoldDB" id="A0A450UBC6"/>
<evidence type="ECO:0000256" key="6">
    <source>
        <dbReference type="ARBA" id="ARBA00022695"/>
    </source>
</evidence>
<dbReference type="UniPathway" id="UPA00253">
    <property type="reaction ID" value="UER00332"/>
</dbReference>
<evidence type="ECO:0000256" key="3">
    <source>
        <dbReference type="ARBA" id="ARBA00009014"/>
    </source>
</evidence>
<keyword evidence="6 11" id="KW-0548">Nucleotidyltransferase</keyword>
<dbReference type="PANTHER" id="PTHR39321:SF3">
    <property type="entry name" value="PHOSPHOPANTETHEINE ADENYLYLTRANSFERASE"/>
    <property type="match status" value="1"/>
</dbReference>
<dbReference type="InterPro" id="IPR014729">
    <property type="entry name" value="Rossmann-like_a/b/a_fold"/>
</dbReference>
<dbReference type="NCBIfam" id="NF000839">
    <property type="entry name" value="PRK00071.1-1"/>
    <property type="match status" value="1"/>
</dbReference>
<comment type="catalytic activity">
    <reaction evidence="10 11">
        <text>nicotinate beta-D-ribonucleotide + ATP + H(+) = deamido-NAD(+) + diphosphate</text>
        <dbReference type="Rhea" id="RHEA:22860"/>
        <dbReference type="ChEBI" id="CHEBI:15378"/>
        <dbReference type="ChEBI" id="CHEBI:30616"/>
        <dbReference type="ChEBI" id="CHEBI:33019"/>
        <dbReference type="ChEBI" id="CHEBI:57502"/>
        <dbReference type="ChEBI" id="CHEBI:58437"/>
        <dbReference type="EC" id="2.7.7.18"/>
    </reaction>
</comment>
<dbReference type="EMBL" id="CAADFH010000002">
    <property type="protein sequence ID" value="VFJ87756.1"/>
    <property type="molecule type" value="Genomic_DNA"/>
</dbReference>
<dbReference type="GO" id="GO:0005524">
    <property type="term" value="F:ATP binding"/>
    <property type="evidence" value="ECO:0007669"/>
    <property type="project" value="UniProtKB-KW"/>
</dbReference>
<evidence type="ECO:0000313" key="13">
    <source>
        <dbReference type="EMBL" id="VFJ87756.1"/>
    </source>
</evidence>
<evidence type="ECO:0000313" key="14">
    <source>
        <dbReference type="EMBL" id="VFJ89417.1"/>
    </source>
</evidence>
<dbReference type="PANTHER" id="PTHR39321">
    <property type="entry name" value="NICOTINATE-NUCLEOTIDE ADENYLYLTRANSFERASE-RELATED"/>
    <property type="match status" value="1"/>
</dbReference>
<evidence type="ECO:0000256" key="2">
    <source>
        <dbReference type="ARBA" id="ARBA00005019"/>
    </source>
</evidence>
<dbReference type="GO" id="GO:0009435">
    <property type="term" value="P:NAD+ biosynthetic process"/>
    <property type="evidence" value="ECO:0007669"/>
    <property type="project" value="UniProtKB-UniRule"/>
</dbReference>
<protein>
    <recommendedName>
        <fullName evidence="11">Probable nicotinate-nucleotide adenylyltransferase</fullName>
        <ecNumber evidence="11">2.7.7.18</ecNumber>
    </recommendedName>
    <alternativeName>
        <fullName evidence="11">Deamido-NAD(+) diphosphorylase</fullName>
    </alternativeName>
    <alternativeName>
        <fullName evidence="11">Deamido-NAD(+) pyrophosphorylase</fullName>
    </alternativeName>
    <alternativeName>
        <fullName evidence="11">Nicotinate mononucleotide adenylyltransferase</fullName>
        <shortName evidence="11">NaMN adenylyltransferase</shortName>
    </alternativeName>
</protein>
<evidence type="ECO:0000256" key="11">
    <source>
        <dbReference type="HAMAP-Rule" id="MF_00244"/>
    </source>
</evidence>
<dbReference type="Pfam" id="PF01467">
    <property type="entry name" value="CTP_transf_like"/>
    <property type="match status" value="1"/>
</dbReference>
<keyword evidence="7 11" id="KW-0547">Nucleotide-binding</keyword>
<gene>
    <name evidence="11" type="primary">nadD</name>
    <name evidence="13" type="ORF">BECKLFY1418A_GA0070994_100250</name>
    <name evidence="14" type="ORF">BECKLFY1418B_GA0070995_10158</name>
</gene>
<dbReference type="HAMAP" id="MF_00244">
    <property type="entry name" value="NaMN_adenylyltr"/>
    <property type="match status" value="1"/>
</dbReference>
<keyword evidence="8 11" id="KW-0067">ATP-binding</keyword>
<evidence type="ECO:0000256" key="10">
    <source>
        <dbReference type="ARBA" id="ARBA00048721"/>
    </source>
</evidence>
<comment type="similarity">
    <text evidence="3 11">Belongs to the NadD family.</text>
</comment>